<dbReference type="SUPFAM" id="SSF52833">
    <property type="entry name" value="Thioredoxin-like"/>
    <property type="match status" value="1"/>
</dbReference>
<organism evidence="4 5">
    <name type="scientific">Usitatibacter palustris</name>
    <dbReference type="NCBI Taxonomy" id="2732487"/>
    <lineage>
        <taxon>Bacteria</taxon>
        <taxon>Pseudomonadati</taxon>
        <taxon>Pseudomonadota</taxon>
        <taxon>Betaproteobacteria</taxon>
        <taxon>Nitrosomonadales</taxon>
        <taxon>Usitatibacteraceae</taxon>
        <taxon>Usitatibacter</taxon>
    </lineage>
</organism>
<dbReference type="InterPro" id="IPR050553">
    <property type="entry name" value="Thioredoxin_ResA/DsbE_sf"/>
</dbReference>
<evidence type="ECO:0000313" key="5">
    <source>
        <dbReference type="Proteomes" id="UP000503096"/>
    </source>
</evidence>
<dbReference type="PANTHER" id="PTHR42852:SF13">
    <property type="entry name" value="PROTEIN DIPZ"/>
    <property type="match status" value="1"/>
</dbReference>
<dbReference type="KEGG" id="upl:DSM104440_03739"/>
<protein>
    <submittedName>
        <fullName evidence="4">Thiol-disulfide oxidoreductase ResA</fullName>
    </submittedName>
</protein>
<dbReference type="InterPro" id="IPR017937">
    <property type="entry name" value="Thioredoxin_CS"/>
</dbReference>
<dbReference type="PANTHER" id="PTHR42852">
    <property type="entry name" value="THIOL:DISULFIDE INTERCHANGE PROTEIN DSBE"/>
    <property type="match status" value="1"/>
</dbReference>
<dbReference type="InterPro" id="IPR000866">
    <property type="entry name" value="AhpC/TSA"/>
</dbReference>
<dbReference type="Proteomes" id="UP000503096">
    <property type="component" value="Chromosome"/>
</dbReference>
<dbReference type="EMBL" id="CP053073">
    <property type="protein sequence ID" value="QJR16903.1"/>
    <property type="molecule type" value="Genomic_DNA"/>
</dbReference>
<evidence type="ECO:0000313" key="4">
    <source>
        <dbReference type="EMBL" id="QJR16903.1"/>
    </source>
</evidence>
<dbReference type="InterPro" id="IPR036249">
    <property type="entry name" value="Thioredoxin-like_sf"/>
</dbReference>
<evidence type="ECO:0000256" key="2">
    <source>
        <dbReference type="SAM" id="SignalP"/>
    </source>
</evidence>
<keyword evidence="2" id="KW-0732">Signal</keyword>
<dbReference type="InterPro" id="IPR013766">
    <property type="entry name" value="Thioredoxin_domain"/>
</dbReference>
<dbReference type="PROSITE" id="PS51352">
    <property type="entry name" value="THIOREDOXIN_2"/>
    <property type="match status" value="1"/>
</dbReference>
<evidence type="ECO:0000256" key="1">
    <source>
        <dbReference type="ARBA" id="ARBA00023284"/>
    </source>
</evidence>
<gene>
    <name evidence="4" type="primary">resA_4</name>
    <name evidence="4" type="ORF">DSM104440_03739</name>
</gene>
<sequence>MLAFLAGAALWIGSRAPSSAAVNPLADATPAALFAATFKGPEGQDQAIGQFQGKILVVNFWATWCAPCKEEMPGFVRLQARWKDKGVQFLGIANDDPAKVRRFGTDLAINYPLWTGGAEVSELSKRLGNRVGVLPHTVILDGQGRVLESRIGIYSEPAMEERLFAATKTAG</sequence>
<feature type="domain" description="Thioredoxin" evidence="3">
    <location>
        <begin position="10"/>
        <end position="168"/>
    </location>
</feature>
<keyword evidence="1" id="KW-0676">Redox-active center</keyword>
<dbReference type="Pfam" id="PF00578">
    <property type="entry name" value="AhpC-TSA"/>
    <property type="match status" value="1"/>
</dbReference>
<feature type="signal peptide" evidence="2">
    <location>
        <begin position="1"/>
        <end position="20"/>
    </location>
</feature>
<dbReference type="PROSITE" id="PS00194">
    <property type="entry name" value="THIOREDOXIN_1"/>
    <property type="match status" value="1"/>
</dbReference>
<evidence type="ECO:0000259" key="3">
    <source>
        <dbReference type="PROSITE" id="PS51352"/>
    </source>
</evidence>
<reference evidence="4 5" key="1">
    <citation type="submission" date="2020-04" db="EMBL/GenBank/DDBJ databases">
        <title>Usitatibacter rugosus gen. nov., sp. nov. and Usitatibacter palustris sp. nov., novel members of Usitatibacteraceae fam. nov. within the order Nitrosomonadales isolated from soil.</title>
        <authorList>
            <person name="Huber K.J."/>
            <person name="Neumann-Schaal M."/>
            <person name="Geppert A."/>
            <person name="Luckner M."/>
            <person name="Wanner G."/>
            <person name="Overmann J."/>
        </authorList>
    </citation>
    <scope>NUCLEOTIDE SEQUENCE [LARGE SCALE GENOMIC DNA]</scope>
    <source>
        <strain evidence="4 5">Swamp67</strain>
    </source>
</reference>
<dbReference type="CDD" id="cd02966">
    <property type="entry name" value="TlpA_like_family"/>
    <property type="match status" value="1"/>
</dbReference>
<dbReference type="GO" id="GO:0016209">
    <property type="term" value="F:antioxidant activity"/>
    <property type="evidence" value="ECO:0007669"/>
    <property type="project" value="InterPro"/>
</dbReference>
<feature type="chain" id="PRO_5026979994" evidence="2">
    <location>
        <begin position="21"/>
        <end position="171"/>
    </location>
</feature>
<dbReference type="RefSeq" id="WP_171165411.1">
    <property type="nucleotide sequence ID" value="NZ_CP053073.1"/>
</dbReference>
<name>A0A6M4HEF0_9PROT</name>
<proteinExistence type="predicted"/>
<dbReference type="GO" id="GO:0015036">
    <property type="term" value="F:disulfide oxidoreductase activity"/>
    <property type="evidence" value="ECO:0007669"/>
    <property type="project" value="UniProtKB-ARBA"/>
</dbReference>
<dbReference type="Gene3D" id="3.40.30.10">
    <property type="entry name" value="Glutaredoxin"/>
    <property type="match status" value="1"/>
</dbReference>
<dbReference type="AlphaFoldDB" id="A0A6M4HEF0"/>
<accession>A0A6M4HEF0</accession>
<dbReference type="InParanoid" id="A0A6M4HEF0"/>
<keyword evidence="5" id="KW-1185">Reference proteome</keyword>